<name>A0A8K1CHS8_PYTOL</name>
<evidence type="ECO:0000256" key="5">
    <source>
        <dbReference type="ARBA" id="ARBA00022989"/>
    </source>
</evidence>
<comment type="subcellular location">
    <subcellularLocation>
        <location evidence="1">Membrane</location>
        <topology evidence="1">Multi-pass membrane protein</topology>
    </subcellularLocation>
</comment>
<dbReference type="InterPro" id="IPR003439">
    <property type="entry name" value="ABC_transporter-like_ATP-bd"/>
</dbReference>
<feature type="domain" description="ABC transmembrane type-1" evidence="9">
    <location>
        <begin position="725"/>
        <end position="788"/>
    </location>
</feature>
<keyword evidence="11" id="KW-1185">Reference proteome</keyword>
<dbReference type="GO" id="GO:0005524">
    <property type="term" value="F:ATP binding"/>
    <property type="evidence" value="ECO:0007669"/>
    <property type="project" value="InterPro"/>
</dbReference>
<feature type="transmembrane region" description="Helical" evidence="7">
    <location>
        <begin position="766"/>
        <end position="793"/>
    </location>
</feature>
<evidence type="ECO:0000256" key="1">
    <source>
        <dbReference type="ARBA" id="ARBA00004141"/>
    </source>
</evidence>
<organism evidence="10 11">
    <name type="scientific">Pythium oligandrum</name>
    <name type="common">Mycoparasitic fungus</name>
    <dbReference type="NCBI Taxonomy" id="41045"/>
    <lineage>
        <taxon>Eukaryota</taxon>
        <taxon>Sar</taxon>
        <taxon>Stramenopiles</taxon>
        <taxon>Oomycota</taxon>
        <taxon>Peronosporomycetes</taxon>
        <taxon>Pythiales</taxon>
        <taxon>Pythiaceae</taxon>
        <taxon>Pythium</taxon>
    </lineage>
</organism>
<dbReference type="AlphaFoldDB" id="A0A8K1CHS8"/>
<dbReference type="PANTHER" id="PTHR43394">
    <property type="entry name" value="ATP-DEPENDENT PERMEASE MDL1, MITOCHONDRIAL"/>
    <property type="match status" value="1"/>
</dbReference>
<comment type="caution">
    <text evidence="10">The sequence shown here is derived from an EMBL/GenBank/DDBJ whole genome shotgun (WGS) entry which is preliminary data.</text>
</comment>
<keyword evidence="3 7" id="KW-0812">Transmembrane</keyword>
<dbReference type="GO" id="GO:0016887">
    <property type="term" value="F:ATP hydrolysis activity"/>
    <property type="evidence" value="ECO:0007669"/>
    <property type="project" value="InterPro"/>
</dbReference>
<dbReference type="GO" id="GO:0015421">
    <property type="term" value="F:ABC-type oligopeptide transporter activity"/>
    <property type="evidence" value="ECO:0007669"/>
    <property type="project" value="TreeGrafter"/>
</dbReference>
<proteinExistence type="predicted"/>
<dbReference type="Proteomes" id="UP000794436">
    <property type="component" value="Unassembled WGS sequence"/>
</dbReference>
<dbReference type="SUPFAM" id="SSF52540">
    <property type="entry name" value="P-loop containing nucleoside triphosphate hydrolases"/>
    <property type="match status" value="2"/>
</dbReference>
<dbReference type="EMBL" id="SPLM01000072">
    <property type="protein sequence ID" value="TMW63834.1"/>
    <property type="molecule type" value="Genomic_DNA"/>
</dbReference>
<dbReference type="PROSITE" id="PS50893">
    <property type="entry name" value="ABC_TRANSPORTER_2"/>
    <property type="match status" value="1"/>
</dbReference>
<evidence type="ECO:0000256" key="4">
    <source>
        <dbReference type="ARBA" id="ARBA00022737"/>
    </source>
</evidence>
<dbReference type="InterPro" id="IPR039421">
    <property type="entry name" value="Type_1_exporter"/>
</dbReference>
<evidence type="ECO:0000259" key="8">
    <source>
        <dbReference type="PROSITE" id="PS50893"/>
    </source>
</evidence>
<dbReference type="SUPFAM" id="SSF90123">
    <property type="entry name" value="ABC transporter transmembrane region"/>
    <property type="match status" value="1"/>
</dbReference>
<evidence type="ECO:0000256" key="3">
    <source>
        <dbReference type="ARBA" id="ARBA00022692"/>
    </source>
</evidence>
<dbReference type="InterPro" id="IPR011527">
    <property type="entry name" value="ABC1_TM_dom"/>
</dbReference>
<feature type="domain" description="ABC transporter" evidence="8">
    <location>
        <begin position="702"/>
        <end position="928"/>
    </location>
</feature>
<keyword evidence="2" id="KW-0813">Transport</keyword>
<feature type="transmembrane region" description="Helical" evidence="7">
    <location>
        <begin position="650"/>
        <end position="672"/>
    </location>
</feature>
<gene>
    <name evidence="10" type="ORF">Poli38472_002775</name>
</gene>
<keyword evidence="6 7" id="KW-0472">Membrane</keyword>
<dbReference type="GO" id="GO:0005743">
    <property type="term" value="C:mitochondrial inner membrane"/>
    <property type="evidence" value="ECO:0007669"/>
    <property type="project" value="TreeGrafter"/>
</dbReference>
<dbReference type="Pfam" id="PF00664">
    <property type="entry name" value="ABC_membrane"/>
    <property type="match status" value="1"/>
</dbReference>
<evidence type="ECO:0000256" key="6">
    <source>
        <dbReference type="ARBA" id="ARBA00023136"/>
    </source>
</evidence>
<sequence>MLFLPFLVSASNLLRCHKKCGSSWLTMFRVRDAVLAKVSRALPANVISSDLTVFATRTAYEAKQALDPRLSLHDLAANDTLIVEVPKREGGVPPVQLFHNGVNPHAPHLMRAELLDRVYKSMQHRFILFLSPAASGKTSLLALIAAKYPHLNCIPVSFLRTEISAVNLLQSCEIDLYGRKTKLSEHQNHVVMIDDAQVKYDDKDFWTALIKVAPSWLPDNVRFIICATHALDGGIESPVEFQSLLKFGRSDFLLRDKEAEEFLELPSTTGLPENMKKRTLTQLLIRECGGLIGALRVSVDSVVTFFSKDPTPSETELIAYYLSQDCLQQMARCFGSKHTTPTTLALQQFLIECLVVAPNVVSLESKLGDEDNRCFLTLKKAGIVVEDVDQLVRFSSPLAEKYYCKWLFPNRAVANPSSLRELITKAIGDMSASVLRQSLVDETSFPKEATFQHQFMGGLALNTHRTCSICPELSRVFPSSSTDGDQPSKIDAEIDFYLNGSLRWGLELLVNGDKIGEHISRFGPDGKYAVLAVKDYAVIDFRRSNTGNITGVTRKEKRVTVFFQRGDFSKCLCIFGMDRTIYDIPLKSGKIMQVGPHGNLLKDEEGLYYCLCKMQELQATSLNNVENNVFELPKFHMLDMFKLSMPEIRYFYAGMVNAALGGFALPGSSLLVSNAMASMTEKYALYQQTLVEGNLEDLYDQARSTEAEKRDAVSDLLAVPGAQSSERLSNIRTVKSLGLGENSTDQFAELLEEPLRKGRGQAQINAVALGFASFIMMAVYALAFCVVGGATYLSESKAASKARAKIFSFVNRDVPIDAFKQDAVFRRIQDPVKKEASRNCPCILKDPAILLLDEATRSFDWESEALVQVALDKVVAPKRCTTVIITHRLSTIRKGDKICVVSCGNITKQGTHDELLAKNGLYAGLVASAYV</sequence>
<keyword evidence="5 7" id="KW-1133">Transmembrane helix</keyword>
<evidence type="ECO:0000259" key="9">
    <source>
        <dbReference type="PROSITE" id="PS50929"/>
    </source>
</evidence>
<dbReference type="PROSITE" id="PS50929">
    <property type="entry name" value="ABC_TM1F"/>
    <property type="match status" value="1"/>
</dbReference>
<dbReference type="GO" id="GO:0090374">
    <property type="term" value="P:oligopeptide export from mitochondrion"/>
    <property type="evidence" value="ECO:0007669"/>
    <property type="project" value="TreeGrafter"/>
</dbReference>
<dbReference type="OrthoDB" id="67991at2759"/>
<evidence type="ECO:0000313" key="11">
    <source>
        <dbReference type="Proteomes" id="UP000794436"/>
    </source>
</evidence>
<evidence type="ECO:0000313" key="10">
    <source>
        <dbReference type="EMBL" id="TMW63834.1"/>
    </source>
</evidence>
<evidence type="ECO:0000256" key="2">
    <source>
        <dbReference type="ARBA" id="ARBA00022448"/>
    </source>
</evidence>
<keyword evidence="4" id="KW-0677">Repeat</keyword>
<dbReference type="InterPro" id="IPR036640">
    <property type="entry name" value="ABC1_TM_sf"/>
</dbReference>
<dbReference type="Gene3D" id="1.20.1560.10">
    <property type="entry name" value="ABC transporter type 1, transmembrane domain"/>
    <property type="match status" value="2"/>
</dbReference>
<accession>A0A8K1CHS8</accession>
<evidence type="ECO:0000256" key="7">
    <source>
        <dbReference type="SAM" id="Phobius"/>
    </source>
</evidence>
<dbReference type="InterPro" id="IPR027417">
    <property type="entry name" value="P-loop_NTPase"/>
</dbReference>
<reference evidence="10" key="1">
    <citation type="submission" date="2019-03" db="EMBL/GenBank/DDBJ databases">
        <title>Long read genome sequence of the mycoparasitic Pythium oligandrum ATCC 38472 isolated from sugarbeet rhizosphere.</title>
        <authorList>
            <person name="Gaulin E."/>
        </authorList>
    </citation>
    <scope>NUCLEOTIDE SEQUENCE</scope>
    <source>
        <strain evidence="10">ATCC 38472_TT</strain>
    </source>
</reference>
<dbReference type="PANTHER" id="PTHR43394:SF11">
    <property type="entry name" value="ATP-BINDING CASSETTE TRANSPORTER"/>
    <property type="match status" value="1"/>
</dbReference>
<protein>
    <submittedName>
        <fullName evidence="10">Uncharacterized protein</fullName>
    </submittedName>
</protein>
<dbReference type="Gene3D" id="3.40.50.300">
    <property type="entry name" value="P-loop containing nucleotide triphosphate hydrolases"/>
    <property type="match status" value="2"/>
</dbReference>